<feature type="non-terminal residue" evidence="2">
    <location>
        <position position="151"/>
    </location>
</feature>
<dbReference type="SUPFAM" id="SSF81383">
    <property type="entry name" value="F-box domain"/>
    <property type="match status" value="1"/>
</dbReference>
<reference evidence="2 3" key="1">
    <citation type="submission" date="2014-04" db="EMBL/GenBank/DDBJ databases">
        <title>Evolutionary Origins and Diversification of the Mycorrhizal Mutualists.</title>
        <authorList>
            <consortium name="DOE Joint Genome Institute"/>
            <consortium name="Mycorrhizal Genomics Consortium"/>
            <person name="Kohler A."/>
            <person name="Kuo A."/>
            <person name="Nagy L.G."/>
            <person name="Floudas D."/>
            <person name="Copeland A."/>
            <person name="Barry K.W."/>
            <person name="Cichocki N."/>
            <person name="Veneault-Fourrey C."/>
            <person name="LaButti K."/>
            <person name="Lindquist E.A."/>
            <person name="Lipzen A."/>
            <person name="Lundell T."/>
            <person name="Morin E."/>
            <person name="Murat C."/>
            <person name="Riley R."/>
            <person name="Ohm R."/>
            <person name="Sun H."/>
            <person name="Tunlid A."/>
            <person name="Henrissat B."/>
            <person name="Grigoriev I.V."/>
            <person name="Hibbett D.S."/>
            <person name="Martin F."/>
        </authorList>
    </citation>
    <scope>NUCLEOTIDE SEQUENCE [LARGE SCALE GENOMIC DNA]</scope>
    <source>
        <strain evidence="2 3">FD-317 M1</strain>
    </source>
</reference>
<dbReference type="HOGENOM" id="CLU_018544_3_1_1"/>
<feature type="domain" description="F-box" evidence="1">
    <location>
        <begin position="51"/>
        <end position="115"/>
    </location>
</feature>
<organism evidence="2 3">
    <name type="scientific">Collybiopsis luxurians FD-317 M1</name>
    <dbReference type="NCBI Taxonomy" id="944289"/>
    <lineage>
        <taxon>Eukaryota</taxon>
        <taxon>Fungi</taxon>
        <taxon>Dikarya</taxon>
        <taxon>Basidiomycota</taxon>
        <taxon>Agaricomycotina</taxon>
        <taxon>Agaricomycetes</taxon>
        <taxon>Agaricomycetidae</taxon>
        <taxon>Agaricales</taxon>
        <taxon>Marasmiineae</taxon>
        <taxon>Omphalotaceae</taxon>
        <taxon>Collybiopsis</taxon>
        <taxon>Collybiopsis luxurians</taxon>
    </lineage>
</organism>
<name>A0A0D0CKH6_9AGAR</name>
<sequence>ITVILKNVERDQEDYETEICRLEARVLFFATQQERLREYSAQIKALTSPIRKLPNELLGRIFDECCEMNHFSVKQLPVKTACSIRAAPAMAVSSVCARWRRIALSLPAIWSRICLLWDVKAGRAYPEPEYEKSHFPTTIFLTRSLAHPLDV</sequence>
<dbReference type="Gene3D" id="1.20.1280.50">
    <property type="match status" value="1"/>
</dbReference>
<evidence type="ECO:0000313" key="2">
    <source>
        <dbReference type="EMBL" id="KIK63404.1"/>
    </source>
</evidence>
<dbReference type="Pfam" id="PF12937">
    <property type="entry name" value="F-box-like"/>
    <property type="match status" value="1"/>
</dbReference>
<dbReference type="EMBL" id="KN834764">
    <property type="protein sequence ID" value="KIK63404.1"/>
    <property type="molecule type" value="Genomic_DNA"/>
</dbReference>
<evidence type="ECO:0000259" key="1">
    <source>
        <dbReference type="Pfam" id="PF12937"/>
    </source>
</evidence>
<gene>
    <name evidence="2" type="ORF">GYMLUDRAFT_106225</name>
</gene>
<dbReference type="InterPro" id="IPR001810">
    <property type="entry name" value="F-box_dom"/>
</dbReference>
<dbReference type="OrthoDB" id="3266451at2759"/>
<feature type="non-terminal residue" evidence="2">
    <location>
        <position position="1"/>
    </location>
</feature>
<protein>
    <recommendedName>
        <fullName evidence="1">F-box domain-containing protein</fullName>
    </recommendedName>
</protein>
<proteinExistence type="predicted"/>
<dbReference type="Proteomes" id="UP000053593">
    <property type="component" value="Unassembled WGS sequence"/>
</dbReference>
<dbReference type="AlphaFoldDB" id="A0A0D0CKH6"/>
<keyword evidence="3" id="KW-1185">Reference proteome</keyword>
<accession>A0A0D0CKH6</accession>
<evidence type="ECO:0000313" key="3">
    <source>
        <dbReference type="Proteomes" id="UP000053593"/>
    </source>
</evidence>
<dbReference type="InterPro" id="IPR036047">
    <property type="entry name" value="F-box-like_dom_sf"/>
</dbReference>